<evidence type="ECO:0000313" key="2">
    <source>
        <dbReference type="EMBL" id="RJP23299.1"/>
    </source>
</evidence>
<dbReference type="EMBL" id="QZKU01000047">
    <property type="protein sequence ID" value="RJP23299.1"/>
    <property type="molecule type" value="Genomic_DNA"/>
</dbReference>
<accession>A0A3A4NWQ3</accession>
<dbReference type="PANTHER" id="PTHR42827">
    <property type="entry name" value="IRON-SULFUR CLUSTER-BINDING PROTEIN-RELATED"/>
    <property type="match status" value="1"/>
</dbReference>
<gene>
    <name evidence="2" type="ORF">C4520_06530</name>
</gene>
<dbReference type="PANTHER" id="PTHR42827:SF1">
    <property type="entry name" value="IRON-SULFUR CLUSTER-BINDING PROTEIN"/>
    <property type="match status" value="1"/>
</dbReference>
<dbReference type="InterPro" id="IPR017896">
    <property type="entry name" value="4Fe4S_Fe-S-bd"/>
</dbReference>
<dbReference type="SUPFAM" id="SSF54862">
    <property type="entry name" value="4Fe-4S ferredoxins"/>
    <property type="match status" value="1"/>
</dbReference>
<dbReference type="Proteomes" id="UP000265882">
    <property type="component" value="Unassembled WGS sequence"/>
</dbReference>
<sequence>MNKPNLKQQLLKKCEALGATEVKVLQTESFNDSEALHANMLKILPEAKSVVSFLVPFPKGCLHLLKDPQRAMPFYVRLAGIGGRRLDAMSIDISLYLEEQGFVAAPVFICTPLEMPKSFDLWGYLSQIDLAARSGLGWIGKNGLLVSPKYGPRVGLGTVVTDAVLEEDRPLNERCPDDCSICVDKCPAGALDGTGKVNRINCTMTQALAPLSIMLMKEYSMKEHRDMIVNMGAVDEHTWYRCNACVVHCPIGL</sequence>
<evidence type="ECO:0000259" key="1">
    <source>
        <dbReference type="PROSITE" id="PS51379"/>
    </source>
</evidence>
<dbReference type="PROSITE" id="PS51379">
    <property type="entry name" value="4FE4S_FER_2"/>
    <property type="match status" value="1"/>
</dbReference>
<comment type="caution">
    <text evidence="2">The sequence shown here is derived from an EMBL/GenBank/DDBJ whole genome shotgun (WGS) entry which is preliminary data.</text>
</comment>
<organism evidence="2 3">
    <name type="scientific">Abyssobacteria bacterium (strain SURF_5)</name>
    <dbReference type="NCBI Taxonomy" id="2093360"/>
    <lineage>
        <taxon>Bacteria</taxon>
        <taxon>Pseudomonadati</taxon>
        <taxon>Candidatus Hydrogenedentota</taxon>
        <taxon>Candidatus Abyssobacteria</taxon>
    </lineage>
</organism>
<name>A0A3A4NWQ3_ABYX5</name>
<reference evidence="2 3" key="1">
    <citation type="journal article" date="2017" name="ISME J.">
        <title>Energy and carbon metabolisms in a deep terrestrial subsurface fluid microbial community.</title>
        <authorList>
            <person name="Momper L."/>
            <person name="Jungbluth S.P."/>
            <person name="Lee M.D."/>
            <person name="Amend J.P."/>
        </authorList>
    </citation>
    <scope>NUCLEOTIDE SEQUENCE [LARGE SCALE GENOMIC DNA]</scope>
    <source>
        <strain evidence="2">SURF_5</strain>
    </source>
</reference>
<evidence type="ECO:0000313" key="3">
    <source>
        <dbReference type="Proteomes" id="UP000265882"/>
    </source>
</evidence>
<proteinExistence type="predicted"/>
<feature type="domain" description="4Fe-4S ferredoxin-type" evidence="1">
    <location>
        <begin position="163"/>
        <end position="196"/>
    </location>
</feature>
<protein>
    <submittedName>
        <fullName evidence="2">Epoxyqueuosine reductase</fullName>
    </submittedName>
</protein>
<dbReference type="AlphaFoldDB" id="A0A3A4NWQ3"/>